<dbReference type="Proteomes" id="UP000215884">
    <property type="component" value="Chromosome"/>
</dbReference>
<evidence type="ECO:0000313" key="1">
    <source>
        <dbReference type="EMBL" id="AWM04029.1"/>
    </source>
</evidence>
<evidence type="ECO:0000313" key="2">
    <source>
        <dbReference type="Proteomes" id="UP000215884"/>
    </source>
</evidence>
<reference evidence="1 2" key="1">
    <citation type="journal article" date="2017" name="Syst. Appl. Microbiol.">
        <title>Soybeans inoculated with root zone soils of Canadian native legumes harbour diverse and novel Bradyrhizobium spp. that possess agricultural potential.</title>
        <authorList>
            <person name="Bromfield E.S.P."/>
            <person name="Cloutier S."/>
            <person name="Tambong J.T."/>
            <person name="Tran Thi T.V."/>
        </authorList>
    </citation>
    <scope>NUCLEOTIDE SEQUENCE [LARGE SCALE GENOMIC DNA]</scope>
    <source>
        <strain evidence="1 2">39S1MB</strain>
    </source>
</reference>
<accession>A0A2U8Q267</accession>
<gene>
    <name evidence="1" type="ORF">CIT40_31040</name>
</gene>
<keyword evidence="2" id="KW-1185">Reference proteome</keyword>
<proteinExistence type="predicted"/>
<protein>
    <submittedName>
        <fullName evidence="1">Uncharacterized protein</fullName>
    </submittedName>
</protein>
<reference evidence="1 2" key="2">
    <citation type="journal article" date="2019" name="Int. J. Syst. Evol. Microbiol.">
        <title>Description and complete genome sequence of Bradyrhizobium amphicarpaeae sp. nov., harbouring photosystem and nitrogen-fixation genes.</title>
        <authorList>
            <person name="Bromfield E.S.P."/>
            <person name="Cloutier S."/>
            <person name="Nguyen H.D.T."/>
        </authorList>
    </citation>
    <scope>NUCLEOTIDE SEQUENCE [LARGE SCALE GENOMIC DNA]</scope>
    <source>
        <strain evidence="1 2">39S1MB</strain>
    </source>
</reference>
<organism evidence="1 2">
    <name type="scientific">Bradyrhizobium amphicarpaeae</name>
    <dbReference type="NCBI Taxonomy" id="1404768"/>
    <lineage>
        <taxon>Bacteria</taxon>
        <taxon>Pseudomonadati</taxon>
        <taxon>Pseudomonadota</taxon>
        <taxon>Alphaproteobacteria</taxon>
        <taxon>Hyphomicrobiales</taxon>
        <taxon>Nitrobacteraceae</taxon>
        <taxon>Bradyrhizobium</taxon>
    </lineage>
</organism>
<dbReference type="EMBL" id="CP029426">
    <property type="protein sequence ID" value="AWM04029.1"/>
    <property type="molecule type" value="Genomic_DNA"/>
</dbReference>
<dbReference type="AlphaFoldDB" id="A0A2U8Q267"/>
<sequence>MPCLTAEDDHDEREQELAMARYHDEGKRERDEVCGESEKARMPAFRCAGHRAIAFAPLGT</sequence>
<name>A0A2U8Q267_9BRAD</name>